<dbReference type="InterPro" id="IPR007016">
    <property type="entry name" value="O-antigen_ligase-rel_domated"/>
</dbReference>
<comment type="caution">
    <text evidence="7">The sequence shown here is derived from an EMBL/GenBank/DDBJ whole genome shotgun (WGS) entry which is preliminary data.</text>
</comment>
<feature type="transmembrane region" description="Helical" evidence="5">
    <location>
        <begin position="30"/>
        <end position="48"/>
    </location>
</feature>
<sequence>MGLLGIDFFIQQWWIKEKLPRVNGFSYEPSYYATYLYIGWTLLLYLFFKNFELFYKYKYIFIIITLAILLSSSRMSYVMMLSAFLYLFVNSIIKDVINNRKIKRRDLNIILFLFIGIIIISSIFIYNFDDLIFLLHDTGLFGTTSHSVSMRSSDAMNTISVFLESPFIGYSLGGIAPAIAKFQGIIISTQEEAKNFEGMNIFLEMLAAGGILGFLCFILYLRKLFSSSLNIAKNLLPYNKVMADIILAIRFSLFWELVILCFNQNILRPYLWVLIAMLNAHIFLGYKWYQRKIENKQGKI</sequence>
<comment type="subcellular location">
    <subcellularLocation>
        <location evidence="1">Membrane</location>
        <topology evidence="1">Multi-pass membrane protein</topology>
    </subcellularLocation>
</comment>
<gene>
    <name evidence="7" type="ORF">A6A20_04340</name>
</gene>
<dbReference type="PANTHER" id="PTHR37422:SF13">
    <property type="entry name" value="LIPOPOLYSACCHARIDE BIOSYNTHESIS PROTEIN PA4999-RELATED"/>
    <property type="match status" value="1"/>
</dbReference>
<evidence type="ECO:0000256" key="3">
    <source>
        <dbReference type="ARBA" id="ARBA00022989"/>
    </source>
</evidence>
<feature type="transmembrane region" description="Helical" evidence="5">
    <location>
        <begin position="201"/>
        <end position="221"/>
    </location>
</feature>
<keyword evidence="8" id="KW-1185">Reference proteome</keyword>
<proteinExistence type="predicted"/>
<organism evidence="7 8">
    <name type="scientific">Volucribacter amazonae</name>
    <dbReference type="NCBI Taxonomy" id="256731"/>
    <lineage>
        <taxon>Bacteria</taxon>
        <taxon>Pseudomonadati</taxon>
        <taxon>Pseudomonadota</taxon>
        <taxon>Gammaproteobacteria</taxon>
        <taxon>Pasteurellales</taxon>
        <taxon>Pasteurellaceae</taxon>
        <taxon>Volucribacter</taxon>
    </lineage>
</organism>
<evidence type="ECO:0000256" key="1">
    <source>
        <dbReference type="ARBA" id="ARBA00004141"/>
    </source>
</evidence>
<dbReference type="Pfam" id="PF04932">
    <property type="entry name" value="Wzy_C"/>
    <property type="match status" value="1"/>
</dbReference>
<name>A0A9X4SHT8_9PAST</name>
<dbReference type="Proteomes" id="UP001155500">
    <property type="component" value="Unassembled WGS sequence"/>
</dbReference>
<keyword evidence="4 5" id="KW-0472">Membrane</keyword>
<dbReference type="InterPro" id="IPR051533">
    <property type="entry name" value="WaaL-like"/>
</dbReference>
<dbReference type="PANTHER" id="PTHR37422">
    <property type="entry name" value="TEICHURONIC ACID BIOSYNTHESIS PROTEIN TUAE"/>
    <property type="match status" value="1"/>
</dbReference>
<keyword evidence="2 5" id="KW-0812">Transmembrane</keyword>
<dbReference type="RefSeq" id="WP_279572325.1">
    <property type="nucleotide sequence ID" value="NZ_LWID01000001.1"/>
</dbReference>
<accession>A0A9X4SHT8</accession>
<evidence type="ECO:0000259" key="6">
    <source>
        <dbReference type="Pfam" id="PF04932"/>
    </source>
</evidence>
<feature type="transmembrane region" description="Helical" evidence="5">
    <location>
        <begin position="77"/>
        <end position="97"/>
    </location>
</feature>
<evidence type="ECO:0000313" key="7">
    <source>
        <dbReference type="EMBL" id="MDG6894870.1"/>
    </source>
</evidence>
<feature type="transmembrane region" description="Helical" evidence="5">
    <location>
        <begin position="55"/>
        <end position="71"/>
    </location>
</feature>
<dbReference type="EMBL" id="LWID01000001">
    <property type="protein sequence ID" value="MDG6894870.1"/>
    <property type="molecule type" value="Genomic_DNA"/>
</dbReference>
<feature type="transmembrane region" description="Helical" evidence="5">
    <location>
        <begin position="270"/>
        <end position="289"/>
    </location>
</feature>
<feature type="domain" description="O-antigen ligase-related" evidence="6">
    <location>
        <begin position="60"/>
        <end position="218"/>
    </location>
</feature>
<keyword evidence="3 5" id="KW-1133">Transmembrane helix</keyword>
<dbReference type="AlphaFoldDB" id="A0A9X4SHT8"/>
<protein>
    <recommendedName>
        <fullName evidence="6">O-antigen ligase-related domain-containing protein</fullName>
    </recommendedName>
</protein>
<dbReference type="GO" id="GO:0016020">
    <property type="term" value="C:membrane"/>
    <property type="evidence" value="ECO:0007669"/>
    <property type="project" value="UniProtKB-SubCell"/>
</dbReference>
<feature type="transmembrane region" description="Helical" evidence="5">
    <location>
        <begin position="109"/>
        <end position="128"/>
    </location>
</feature>
<evidence type="ECO:0000256" key="2">
    <source>
        <dbReference type="ARBA" id="ARBA00022692"/>
    </source>
</evidence>
<reference evidence="7" key="1">
    <citation type="submission" date="2016-03" db="EMBL/GenBank/DDBJ databases">
        <title>Co-evolution between Pasteurellaceae and their hosts.</title>
        <authorList>
            <person name="Hansen M.J."/>
            <person name="Bojesen A.M."/>
            <person name="Planet P."/>
        </authorList>
    </citation>
    <scope>NUCLEOTIDE SEQUENCE</scope>
    <source>
        <strain evidence="7">146/S8/89</strain>
    </source>
</reference>
<feature type="transmembrane region" description="Helical" evidence="5">
    <location>
        <begin position="241"/>
        <end position="258"/>
    </location>
</feature>
<evidence type="ECO:0000313" key="8">
    <source>
        <dbReference type="Proteomes" id="UP001155500"/>
    </source>
</evidence>
<evidence type="ECO:0000256" key="4">
    <source>
        <dbReference type="ARBA" id="ARBA00023136"/>
    </source>
</evidence>
<evidence type="ECO:0000256" key="5">
    <source>
        <dbReference type="SAM" id="Phobius"/>
    </source>
</evidence>